<protein>
    <recommendedName>
        <fullName evidence="4">Outer membrane protein beta-barrel domain-containing protein</fullName>
    </recommendedName>
</protein>
<keyword evidence="3" id="KW-1185">Reference proteome</keyword>
<evidence type="ECO:0008006" key="4">
    <source>
        <dbReference type="Google" id="ProtNLM"/>
    </source>
</evidence>
<comment type="caution">
    <text evidence="2">The sequence shown here is derived from an EMBL/GenBank/DDBJ whole genome shotgun (WGS) entry which is preliminary data.</text>
</comment>
<dbReference type="RefSeq" id="WP_377586476.1">
    <property type="nucleotide sequence ID" value="NZ_JBHTKA010000016.1"/>
</dbReference>
<name>A0ABW3KBU1_9BACT</name>
<feature type="chain" id="PRO_5045261080" description="Outer membrane protein beta-barrel domain-containing protein" evidence="1">
    <location>
        <begin position="22"/>
        <end position="199"/>
    </location>
</feature>
<dbReference type="Proteomes" id="UP001597112">
    <property type="component" value="Unassembled WGS sequence"/>
</dbReference>
<keyword evidence="1" id="KW-0732">Signal</keyword>
<reference evidence="3" key="1">
    <citation type="journal article" date="2019" name="Int. J. Syst. Evol. Microbiol.">
        <title>The Global Catalogue of Microorganisms (GCM) 10K type strain sequencing project: providing services to taxonomists for standard genome sequencing and annotation.</title>
        <authorList>
            <consortium name="The Broad Institute Genomics Platform"/>
            <consortium name="The Broad Institute Genome Sequencing Center for Infectious Disease"/>
            <person name="Wu L."/>
            <person name="Ma J."/>
        </authorList>
    </citation>
    <scope>NUCLEOTIDE SEQUENCE [LARGE SCALE GENOMIC DNA]</scope>
    <source>
        <strain evidence="3">CCUG 58938</strain>
    </source>
</reference>
<evidence type="ECO:0000313" key="2">
    <source>
        <dbReference type="EMBL" id="MFD1003604.1"/>
    </source>
</evidence>
<accession>A0ABW3KBU1</accession>
<gene>
    <name evidence="2" type="ORF">ACFQ21_30040</name>
</gene>
<organism evidence="2 3">
    <name type="scientific">Ohtaekwangia kribbensis</name>
    <dbReference type="NCBI Taxonomy" id="688913"/>
    <lineage>
        <taxon>Bacteria</taxon>
        <taxon>Pseudomonadati</taxon>
        <taxon>Bacteroidota</taxon>
        <taxon>Cytophagia</taxon>
        <taxon>Cytophagales</taxon>
        <taxon>Fulvivirgaceae</taxon>
        <taxon>Ohtaekwangia</taxon>
    </lineage>
</organism>
<feature type="signal peptide" evidence="1">
    <location>
        <begin position="1"/>
        <end position="21"/>
    </location>
</feature>
<evidence type="ECO:0000313" key="3">
    <source>
        <dbReference type="Proteomes" id="UP001597112"/>
    </source>
</evidence>
<sequence length="199" mass="22546">MIRFSFALLVILYTLPATLTAQDSVSFKRHYKWYIPDSFVLQYAGSIGFLSAGGGYDIFHKKASVDILFGYLPGTIGGHDLQTLTLKFTASPWKIRAGKATTIYPFSTGTYFTYTMGGRYSSDLPSWYPDGYYWWSEAVRANIFIGGKVRHKVRDSVWEGYYEIGTNELKLVSYAQNTGYLTVWDILHAGVGVRFYLNP</sequence>
<proteinExistence type="predicted"/>
<evidence type="ECO:0000256" key="1">
    <source>
        <dbReference type="SAM" id="SignalP"/>
    </source>
</evidence>
<dbReference type="EMBL" id="JBHTKA010000016">
    <property type="protein sequence ID" value="MFD1003604.1"/>
    <property type="molecule type" value="Genomic_DNA"/>
</dbReference>